<comment type="caution">
    <text evidence="2">The sequence shown here is derived from an EMBL/GenBank/DDBJ whole genome shotgun (WGS) entry which is preliminary data.</text>
</comment>
<name>A0A8S1L0B4_9CILI</name>
<dbReference type="PROSITE" id="PS50011">
    <property type="entry name" value="PROTEIN_KINASE_DOM"/>
    <property type="match status" value="2"/>
</dbReference>
<organism evidence="2 3">
    <name type="scientific">Paramecium sonneborni</name>
    <dbReference type="NCBI Taxonomy" id="65129"/>
    <lineage>
        <taxon>Eukaryota</taxon>
        <taxon>Sar</taxon>
        <taxon>Alveolata</taxon>
        <taxon>Ciliophora</taxon>
        <taxon>Intramacronucleata</taxon>
        <taxon>Oligohymenophorea</taxon>
        <taxon>Peniculida</taxon>
        <taxon>Parameciidae</taxon>
        <taxon>Paramecium</taxon>
    </lineage>
</organism>
<feature type="domain" description="Protein kinase" evidence="1">
    <location>
        <begin position="18"/>
        <end position="276"/>
    </location>
</feature>
<proteinExistence type="predicted"/>
<dbReference type="InterPro" id="IPR008271">
    <property type="entry name" value="Ser/Thr_kinase_AS"/>
</dbReference>
<sequence length="781" mass="92267">MQSEPDQIMEKSPKGRFIRFNEQIGKGTYKTVYRGYDEESGCEIAWNVIHLDQLPQQEERKRISEELNILNNIKHPNIISFINAWISKNKCEVIFITEIVHGGSLKKHLKKIQRPRLKILKHWCREILKGLEYLHSISPYPVIHRDIKCDNIFINTHNNQVRIGDFGLAIKLQQQDFTQSILGTPEFMAPEIYEEKYGPPVDIYAFGMTCLEMATQRRPYEECTAPNQIYQKVINRIKPKTLDLIQNQDLKLFILKCLEDQEKRPTASELLNDKFLNESENDNQHVVILEEKQIDQILENQIQKYNPIFREQLDFNSSILIQLNESDEMHIKITFIETSQYNSSFQEFIRSSVQKYLDLQNAEQFAKFQEEILKQGDIEKVVWVKASEESKKIMKIQLLQSLEQFQSTVSTLIQDVDINEWELIEQQILVQFQQQRKQIKSKLHLKKIQRPRLKILKHWCREILKGLEYLHSISPYPVIHRDIKCDNIFINTHNNQVRIGDFGLAIKLQQQDFTQSILGTPEFMAPEIYEEKYGPPVDIYAFGMTCLEMATQRRPYEECTAPNQIYQKVINRIKPKTLDLIQNQDLKLFILKCLEDQEKRPTASELLNDKFLNESENDNQHVVILEEKQIDQILENQIQKYNPIFREQLDFNSSILIQLNESDEMHIKITFIETSQYNSSFQEFIRSSVQKYLDLQNAEQFAKFQEEILKQGDIEKVVWVKASEESKKIMKIQLLQSLEQFQSTVSTLIQDVDINEWELIEQQILVQFQQQRKQIKSKLSN</sequence>
<dbReference type="GO" id="GO:0005524">
    <property type="term" value="F:ATP binding"/>
    <property type="evidence" value="ECO:0007669"/>
    <property type="project" value="InterPro"/>
</dbReference>
<dbReference type="Proteomes" id="UP000692954">
    <property type="component" value="Unassembled WGS sequence"/>
</dbReference>
<protein>
    <recommendedName>
        <fullName evidence="1">Protein kinase domain-containing protein</fullName>
    </recommendedName>
</protein>
<evidence type="ECO:0000313" key="2">
    <source>
        <dbReference type="EMBL" id="CAD8059595.1"/>
    </source>
</evidence>
<dbReference type="OrthoDB" id="4062651at2759"/>
<dbReference type="EMBL" id="CAJJDN010000013">
    <property type="protein sequence ID" value="CAD8059595.1"/>
    <property type="molecule type" value="Genomic_DNA"/>
</dbReference>
<gene>
    <name evidence="2" type="ORF">PSON_ATCC_30995.1.T0130355</name>
</gene>
<dbReference type="InterPro" id="IPR050588">
    <property type="entry name" value="WNK_Ser-Thr_kinase"/>
</dbReference>
<keyword evidence="3" id="KW-1185">Reference proteome</keyword>
<dbReference type="PROSITE" id="PS00108">
    <property type="entry name" value="PROTEIN_KINASE_ST"/>
    <property type="match status" value="2"/>
</dbReference>
<accession>A0A8S1L0B4</accession>
<dbReference type="InterPro" id="IPR000719">
    <property type="entry name" value="Prot_kinase_dom"/>
</dbReference>
<dbReference type="AlphaFoldDB" id="A0A8S1L0B4"/>
<dbReference type="SMART" id="SM00220">
    <property type="entry name" value="S_TKc"/>
    <property type="match status" value="2"/>
</dbReference>
<dbReference type="PANTHER" id="PTHR13902">
    <property type="entry name" value="SERINE/THREONINE-PROTEIN KINASE WNK WITH NO LYSINE -RELATED"/>
    <property type="match status" value="1"/>
</dbReference>
<evidence type="ECO:0000259" key="1">
    <source>
        <dbReference type="PROSITE" id="PS50011"/>
    </source>
</evidence>
<dbReference type="CDD" id="cd13983">
    <property type="entry name" value="STKc_WNK"/>
    <property type="match status" value="1"/>
</dbReference>
<reference evidence="2" key="1">
    <citation type="submission" date="2021-01" db="EMBL/GenBank/DDBJ databases">
        <authorList>
            <consortium name="Genoscope - CEA"/>
            <person name="William W."/>
        </authorList>
    </citation>
    <scope>NUCLEOTIDE SEQUENCE</scope>
</reference>
<dbReference type="GO" id="GO:0004672">
    <property type="term" value="F:protein kinase activity"/>
    <property type="evidence" value="ECO:0007669"/>
    <property type="project" value="InterPro"/>
</dbReference>
<dbReference type="Pfam" id="PF00069">
    <property type="entry name" value="Pkinase"/>
    <property type="match status" value="2"/>
</dbReference>
<dbReference type="FunFam" id="3.30.200.20:FF:000427">
    <property type="entry name" value="Wnk protein kinase"/>
    <property type="match status" value="1"/>
</dbReference>
<evidence type="ECO:0000313" key="3">
    <source>
        <dbReference type="Proteomes" id="UP000692954"/>
    </source>
</evidence>
<dbReference type="FunFam" id="1.10.510.10:FF:000918">
    <property type="entry name" value="Kinase, Wnk"/>
    <property type="match status" value="2"/>
</dbReference>
<feature type="domain" description="Protein kinase" evidence="1">
    <location>
        <begin position="330"/>
        <end position="612"/>
    </location>
</feature>